<dbReference type="PANTHER" id="PTHR11731">
    <property type="entry name" value="PROTEASE FAMILY S9B,C DIPEPTIDYL-PEPTIDASE IV-RELATED"/>
    <property type="match status" value="1"/>
</dbReference>
<dbReference type="PANTHER" id="PTHR11731:SF118">
    <property type="entry name" value="BLR1971 PROTEIN"/>
    <property type="match status" value="1"/>
</dbReference>
<dbReference type="EMBL" id="CP107006">
    <property type="protein sequence ID" value="UYQ94549.1"/>
    <property type="molecule type" value="Genomic_DNA"/>
</dbReference>
<dbReference type="InterPro" id="IPR029058">
    <property type="entry name" value="AB_hydrolase_fold"/>
</dbReference>
<keyword evidence="5" id="KW-1185">Reference proteome</keyword>
<accession>A0ABY6J4E6</accession>
<dbReference type="RefSeq" id="WP_264282422.1">
    <property type="nucleotide sequence ID" value="NZ_CP107006.1"/>
</dbReference>
<dbReference type="Proteomes" id="UP001162741">
    <property type="component" value="Chromosome"/>
</dbReference>
<feature type="chain" id="PRO_5046368791" evidence="1">
    <location>
        <begin position="21"/>
        <end position="753"/>
    </location>
</feature>
<dbReference type="Pfam" id="PF00930">
    <property type="entry name" value="DPPIV_N"/>
    <property type="match status" value="1"/>
</dbReference>
<evidence type="ECO:0000259" key="3">
    <source>
        <dbReference type="Pfam" id="PF00930"/>
    </source>
</evidence>
<sequence length="753" mass="83788">MGSAFRIVTILALLATSATAQTITRFQPSRQELIARYKRSAMMDSATKNTVFKSSVDAHWLPGGKAFWYCNILADSLEEYIYVDATTASRKPAFDMDALTAALRAAGVNVKSGRPGITALSPEAAGLRFEMNKKWYRYQQGQVTAIPDQPPVAGESNQPGISPDKKWTAFIKDGNVFVASSQGGAPVQFTTDGTPQKPYGRLSWSPDSKYLAGYYIQPVQDSSVYYILTAVPNTTRGQLRSQPYKQPGDPFTTYTMFVFDITQRKTMKTDAEPIDFLDAPRLHWLKDAPAQFTYEKTDRGHQRFRVIGVDAASGKTRAIVDEQTKTFIYESTMINEYPGGTNLLLRSSEKDGWKHLYLVDLTTGKEQQVTKGNWIVRGVDSIDVKKRQIWFQASGMQAGEDPYNVHYYRIGFDGKGLLPLTPEVGTHDMKYAPGGQYYTDTYSQVNVPPVTKLRRAADGKEVLLLEKADVSRYRQSGAKPPEPFVAKARDGVTDIYGIVSRPSDYDPNKKYPVLENIYAGPHSSFVPKTFTPYSEMQSLAELGFIVVMIDGMGTANRSKAFHDVCWQNLADAGLPDRQLWIQALARQYPYVDAERVGIYGTSAGGQNTVSALLFHSGFYKAGVSACGCHDNRVDKQWWNEQWMGYPVGPHYDAQSNVTNAARLQGNLLLIVGEYDTNVPPESTYRVADALIKANKDFDFLAVPGMGHSDGGPYGRMKKRDFFVKHLMGVAPPAHNNGELPIGVEVGRERWTFK</sequence>
<feature type="domain" description="Dipeptidylpeptidase IV N-terminal" evidence="3">
    <location>
        <begin position="137"/>
        <end position="449"/>
    </location>
</feature>
<feature type="signal peptide" evidence="1">
    <location>
        <begin position="1"/>
        <end position="20"/>
    </location>
</feature>
<dbReference type="InterPro" id="IPR002469">
    <property type="entry name" value="Peptidase_S9B_N"/>
</dbReference>
<gene>
    <name evidence="4" type="ORF">MKQ68_05520</name>
</gene>
<dbReference type="Pfam" id="PF00326">
    <property type="entry name" value="Peptidase_S9"/>
    <property type="match status" value="1"/>
</dbReference>
<evidence type="ECO:0000259" key="2">
    <source>
        <dbReference type="Pfam" id="PF00326"/>
    </source>
</evidence>
<evidence type="ECO:0000313" key="5">
    <source>
        <dbReference type="Proteomes" id="UP001162741"/>
    </source>
</evidence>
<keyword evidence="1" id="KW-0732">Signal</keyword>
<organism evidence="4 5">
    <name type="scientific">Chitinophaga horti</name>
    <dbReference type="NCBI Taxonomy" id="2920382"/>
    <lineage>
        <taxon>Bacteria</taxon>
        <taxon>Pseudomonadati</taxon>
        <taxon>Bacteroidota</taxon>
        <taxon>Chitinophagia</taxon>
        <taxon>Chitinophagales</taxon>
        <taxon>Chitinophagaceae</taxon>
        <taxon>Chitinophaga</taxon>
    </lineage>
</organism>
<name>A0ABY6J4E6_9BACT</name>
<dbReference type="SUPFAM" id="SSF82171">
    <property type="entry name" value="DPP6 N-terminal domain-like"/>
    <property type="match status" value="1"/>
</dbReference>
<dbReference type="SUPFAM" id="SSF53474">
    <property type="entry name" value="alpha/beta-Hydrolases"/>
    <property type="match status" value="1"/>
</dbReference>
<dbReference type="InterPro" id="IPR050278">
    <property type="entry name" value="Serine_Prot_S9B/DPPIV"/>
</dbReference>
<proteinExistence type="predicted"/>
<protein>
    <submittedName>
        <fullName evidence="4">S9 family peptidase</fullName>
    </submittedName>
</protein>
<dbReference type="InterPro" id="IPR001375">
    <property type="entry name" value="Peptidase_S9_cat"/>
</dbReference>
<dbReference type="Gene3D" id="2.140.10.30">
    <property type="entry name" value="Dipeptidylpeptidase IV, N-terminal domain"/>
    <property type="match status" value="1"/>
</dbReference>
<evidence type="ECO:0000313" key="4">
    <source>
        <dbReference type="EMBL" id="UYQ94549.1"/>
    </source>
</evidence>
<dbReference type="Gene3D" id="3.40.50.1820">
    <property type="entry name" value="alpha/beta hydrolase"/>
    <property type="match status" value="1"/>
</dbReference>
<reference evidence="4" key="1">
    <citation type="submission" date="2022-10" db="EMBL/GenBank/DDBJ databases">
        <title>Chitinophaga sp. nov., isolated from soil.</title>
        <authorList>
            <person name="Jeon C.O."/>
        </authorList>
    </citation>
    <scope>NUCLEOTIDE SEQUENCE</scope>
    <source>
        <strain evidence="4">R8</strain>
    </source>
</reference>
<evidence type="ECO:0000256" key="1">
    <source>
        <dbReference type="SAM" id="SignalP"/>
    </source>
</evidence>
<feature type="domain" description="Peptidase S9 prolyl oligopeptidase catalytic" evidence="2">
    <location>
        <begin position="534"/>
        <end position="712"/>
    </location>
</feature>